<comment type="caution">
    <text evidence="2">The sequence shown here is derived from an EMBL/GenBank/DDBJ whole genome shotgun (WGS) entry which is preliminary data.</text>
</comment>
<gene>
    <name evidence="2" type="ORF">EYF80_053933</name>
</gene>
<name>A0A4Z2F574_9TELE</name>
<dbReference type="AlphaFoldDB" id="A0A4Z2F574"/>
<feature type="region of interest" description="Disordered" evidence="1">
    <location>
        <begin position="81"/>
        <end position="120"/>
    </location>
</feature>
<protein>
    <submittedName>
        <fullName evidence="2">Uncharacterized protein</fullName>
    </submittedName>
</protein>
<accession>A0A4Z2F574</accession>
<feature type="compositionally biased region" description="Basic and acidic residues" evidence="1">
    <location>
        <begin position="84"/>
        <end position="98"/>
    </location>
</feature>
<proteinExistence type="predicted"/>
<dbReference type="Proteomes" id="UP000314294">
    <property type="component" value="Unassembled WGS sequence"/>
</dbReference>
<evidence type="ECO:0000313" key="3">
    <source>
        <dbReference type="Proteomes" id="UP000314294"/>
    </source>
</evidence>
<evidence type="ECO:0000256" key="1">
    <source>
        <dbReference type="SAM" id="MobiDB-lite"/>
    </source>
</evidence>
<feature type="compositionally biased region" description="Low complexity" evidence="1">
    <location>
        <begin position="107"/>
        <end position="120"/>
    </location>
</feature>
<organism evidence="2 3">
    <name type="scientific">Liparis tanakae</name>
    <name type="common">Tanaka's snailfish</name>
    <dbReference type="NCBI Taxonomy" id="230148"/>
    <lineage>
        <taxon>Eukaryota</taxon>
        <taxon>Metazoa</taxon>
        <taxon>Chordata</taxon>
        <taxon>Craniata</taxon>
        <taxon>Vertebrata</taxon>
        <taxon>Euteleostomi</taxon>
        <taxon>Actinopterygii</taxon>
        <taxon>Neopterygii</taxon>
        <taxon>Teleostei</taxon>
        <taxon>Neoteleostei</taxon>
        <taxon>Acanthomorphata</taxon>
        <taxon>Eupercaria</taxon>
        <taxon>Perciformes</taxon>
        <taxon>Cottioidei</taxon>
        <taxon>Cottales</taxon>
        <taxon>Liparidae</taxon>
        <taxon>Liparis</taxon>
    </lineage>
</organism>
<sequence length="209" mass="23011">MDYSWGCLSDEVMRVRNTETGVQCCNGHKNHPRDPLGITGQDCMWSKSVRQLVEWDLSFMHLRGWRPWLFGKHSCSPFKSAPSYRHDKGQRARSETGHRGCTARAGRSPSRTSAAISRAASPGVRGGLGLRALGVRAQREGAQRPAFDVGTITFLQMSASGESLSFLSSSHFGGPNIQPSLSHAECKAVAQFHASYYFNPGIQFPLRDV</sequence>
<keyword evidence="3" id="KW-1185">Reference proteome</keyword>
<reference evidence="2 3" key="1">
    <citation type="submission" date="2019-03" db="EMBL/GenBank/DDBJ databases">
        <title>First draft genome of Liparis tanakae, snailfish: a comprehensive survey of snailfish specific genes.</title>
        <authorList>
            <person name="Kim W."/>
            <person name="Song I."/>
            <person name="Jeong J.-H."/>
            <person name="Kim D."/>
            <person name="Kim S."/>
            <person name="Ryu S."/>
            <person name="Song J.Y."/>
            <person name="Lee S.K."/>
        </authorList>
    </citation>
    <scope>NUCLEOTIDE SEQUENCE [LARGE SCALE GENOMIC DNA]</scope>
    <source>
        <tissue evidence="2">Muscle</tissue>
    </source>
</reference>
<dbReference type="EMBL" id="SRLO01001689">
    <property type="protein sequence ID" value="TNN35901.1"/>
    <property type="molecule type" value="Genomic_DNA"/>
</dbReference>
<evidence type="ECO:0000313" key="2">
    <source>
        <dbReference type="EMBL" id="TNN35901.1"/>
    </source>
</evidence>